<dbReference type="InterPro" id="IPR004753">
    <property type="entry name" value="MreB"/>
</dbReference>
<name>A0A1M4ZL09_9CLOT</name>
<keyword evidence="8" id="KW-1185">Reference proteome</keyword>
<organism evidence="7 8">
    <name type="scientific">Lactonifactor longoviformis DSM 17459</name>
    <dbReference type="NCBI Taxonomy" id="1122155"/>
    <lineage>
        <taxon>Bacteria</taxon>
        <taxon>Bacillati</taxon>
        <taxon>Bacillota</taxon>
        <taxon>Clostridia</taxon>
        <taxon>Eubacteriales</taxon>
        <taxon>Clostridiaceae</taxon>
        <taxon>Lactonifactor</taxon>
    </lineage>
</organism>
<dbReference type="GO" id="GO:0000902">
    <property type="term" value="P:cell morphogenesis"/>
    <property type="evidence" value="ECO:0007669"/>
    <property type="project" value="InterPro"/>
</dbReference>
<dbReference type="Gene3D" id="3.30.420.40">
    <property type="match status" value="3"/>
</dbReference>
<evidence type="ECO:0000313" key="8">
    <source>
        <dbReference type="Proteomes" id="UP000184245"/>
    </source>
</evidence>
<reference evidence="7 8" key="1">
    <citation type="submission" date="2016-11" db="EMBL/GenBank/DDBJ databases">
        <authorList>
            <person name="Jaros S."/>
            <person name="Januszkiewicz K."/>
            <person name="Wedrychowicz H."/>
        </authorList>
    </citation>
    <scope>NUCLEOTIDE SEQUENCE [LARGE SCALE GENOMIC DNA]</scope>
    <source>
        <strain evidence="7 8">DSM 17459</strain>
    </source>
</reference>
<dbReference type="InterPro" id="IPR056546">
    <property type="entry name" value="MreB_MamK-like"/>
</dbReference>
<dbReference type="InterPro" id="IPR043129">
    <property type="entry name" value="ATPase_NBD"/>
</dbReference>
<dbReference type="AlphaFoldDB" id="A0A1M4ZL09"/>
<dbReference type="GO" id="GO:0005737">
    <property type="term" value="C:cytoplasm"/>
    <property type="evidence" value="ECO:0007669"/>
    <property type="project" value="UniProtKB-SubCell"/>
</dbReference>
<accession>A0A1M4ZL09</accession>
<keyword evidence="2" id="KW-0963">Cytoplasm</keyword>
<evidence type="ECO:0000256" key="1">
    <source>
        <dbReference type="ARBA" id="ARBA00004496"/>
    </source>
</evidence>
<dbReference type="GO" id="GO:0005524">
    <property type="term" value="F:ATP binding"/>
    <property type="evidence" value="ECO:0007669"/>
    <property type="project" value="UniProtKB-KW"/>
</dbReference>
<dbReference type="SUPFAM" id="SSF53067">
    <property type="entry name" value="Actin-like ATPase domain"/>
    <property type="match status" value="2"/>
</dbReference>
<dbReference type="PRINTS" id="PR01652">
    <property type="entry name" value="SHAPEPROTEIN"/>
</dbReference>
<dbReference type="EMBL" id="FQVI01000015">
    <property type="protein sequence ID" value="SHF18502.1"/>
    <property type="molecule type" value="Genomic_DNA"/>
</dbReference>
<evidence type="ECO:0000256" key="4">
    <source>
        <dbReference type="ARBA" id="ARBA00022840"/>
    </source>
</evidence>
<keyword evidence="5" id="KW-0133">Cell shape</keyword>
<comment type="subcellular location">
    <subcellularLocation>
        <location evidence="1">Cytoplasm</location>
    </subcellularLocation>
</comment>
<dbReference type="OrthoDB" id="9768127at2"/>
<dbReference type="Proteomes" id="UP000184245">
    <property type="component" value="Unassembled WGS sequence"/>
</dbReference>
<evidence type="ECO:0000256" key="6">
    <source>
        <dbReference type="ARBA" id="ARBA00023458"/>
    </source>
</evidence>
<dbReference type="PANTHER" id="PTHR42749">
    <property type="entry name" value="CELL SHAPE-DETERMINING PROTEIN MREB"/>
    <property type="match status" value="1"/>
</dbReference>
<protein>
    <submittedName>
        <fullName evidence="7">Rod shape-determining protein MreB</fullName>
    </submittedName>
</protein>
<dbReference type="PANTHER" id="PTHR42749:SF1">
    <property type="entry name" value="CELL SHAPE-DETERMINING PROTEIN MREB"/>
    <property type="match status" value="1"/>
</dbReference>
<keyword evidence="3" id="KW-0547">Nucleotide-binding</keyword>
<comment type="similarity">
    <text evidence="6">Belongs to the FtsA/MreB family.</text>
</comment>
<evidence type="ECO:0000313" key="7">
    <source>
        <dbReference type="EMBL" id="SHF18502.1"/>
    </source>
</evidence>
<dbReference type="Pfam" id="PF06723">
    <property type="entry name" value="MreB_Mbl"/>
    <property type="match status" value="1"/>
</dbReference>
<dbReference type="STRING" id="1122155.SAMN02745158_02813"/>
<dbReference type="GO" id="GO:0008360">
    <property type="term" value="P:regulation of cell shape"/>
    <property type="evidence" value="ECO:0007669"/>
    <property type="project" value="UniProtKB-KW"/>
</dbReference>
<proteinExistence type="inferred from homology"/>
<evidence type="ECO:0000256" key="2">
    <source>
        <dbReference type="ARBA" id="ARBA00022490"/>
    </source>
</evidence>
<evidence type="ECO:0000256" key="5">
    <source>
        <dbReference type="ARBA" id="ARBA00022960"/>
    </source>
</evidence>
<sequence length="329" mass="36520">MPIHKTFGVDLGTSTIKIYSAQKDTITKEKNMIAIRNGEQVLAVGDDAYEMYEKAPSNIYVESPMSFGKIANINHTEIVLQTLLQRAEHASLLGNTLYLTVPADMSEIEKRAYYTIASGSRKNNVRMVEKSIADAIALGIPLNHTKGSMVVNIGAQSTEISVVAEGRVILSKIVEIGGKQLNESICNTVRRKYNLHIGTRTAKRLKLSLGYLGLDKKEARKIVGIDSLSGLPREGVISSKAVHEAITDLIRTVGEEIKFFLERTPPQIYHSIIEEGIYLTGGTTRIPDIEWYLRRVTGYKIHLSGLYDLCTICGVKEIINSRSLQKWAK</sequence>
<dbReference type="RefSeq" id="WP_072852816.1">
    <property type="nucleotide sequence ID" value="NZ_FQVI01000015.1"/>
</dbReference>
<gene>
    <name evidence="7" type="ORF">SAMN02745158_02813</name>
</gene>
<keyword evidence="4" id="KW-0067">ATP-binding</keyword>
<evidence type="ECO:0000256" key="3">
    <source>
        <dbReference type="ARBA" id="ARBA00022741"/>
    </source>
</evidence>